<dbReference type="AlphaFoldDB" id="A0A4Z2F2Z5"/>
<evidence type="ECO:0000313" key="2">
    <source>
        <dbReference type="Proteomes" id="UP000314294"/>
    </source>
</evidence>
<proteinExistence type="predicted"/>
<accession>A0A4Z2F2Z5</accession>
<gene>
    <name evidence="1" type="ORF">EYF80_054238</name>
</gene>
<name>A0A4Z2F2Z5_9TELE</name>
<dbReference type="Proteomes" id="UP000314294">
    <property type="component" value="Unassembled WGS sequence"/>
</dbReference>
<keyword evidence="2" id="KW-1185">Reference proteome</keyword>
<evidence type="ECO:0000313" key="1">
    <source>
        <dbReference type="EMBL" id="TNN35596.1"/>
    </source>
</evidence>
<organism evidence="1 2">
    <name type="scientific">Liparis tanakae</name>
    <name type="common">Tanaka's snailfish</name>
    <dbReference type="NCBI Taxonomy" id="230148"/>
    <lineage>
        <taxon>Eukaryota</taxon>
        <taxon>Metazoa</taxon>
        <taxon>Chordata</taxon>
        <taxon>Craniata</taxon>
        <taxon>Vertebrata</taxon>
        <taxon>Euteleostomi</taxon>
        <taxon>Actinopterygii</taxon>
        <taxon>Neopterygii</taxon>
        <taxon>Teleostei</taxon>
        <taxon>Neoteleostei</taxon>
        <taxon>Acanthomorphata</taxon>
        <taxon>Eupercaria</taxon>
        <taxon>Perciformes</taxon>
        <taxon>Cottioidei</taxon>
        <taxon>Cottales</taxon>
        <taxon>Liparidae</taxon>
        <taxon>Liparis</taxon>
    </lineage>
</organism>
<protein>
    <submittedName>
        <fullName evidence="1">Uncharacterized protein</fullName>
    </submittedName>
</protein>
<sequence length="129" mass="13778">MAAGAGQRRRVGDEYTSTSLRPGVVFVVEQVWSSSWSRCGLRRGAGVVFVVEQVWSSSWSSCGGFKAVGGVALEGPLQRVGQELGHAVVQLDGRPAQGHLEAIAHALGVQVAERRVGVLQNERKRIGDI</sequence>
<dbReference type="EMBL" id="SRLO01001743">
    <property type="protein sequence ID" value="TNN35596.1"/>
    <property type="molecule type" value="Genomic_DNA"/>
</dbReference>
<reference evidence="1 2" key="1">
    <citation type="submission" date="2019-03" db="EMBL/GenBank/DDBJ databases">
        <title>First draft genome of Liparis tanakae, snailfish: a comprehensive survey of snailfish specific genes.</title>
        <authorList>
            <person name="Kim W."/>
            <person name="Song I."/>
            <person name="Jeong J.-H."/>
            <person name="Kim D."/>
            <person name="Kim S."/>
            <person name="Ryu S."/>
            <person name="Song J.Y."/>
            <person name="Lee S.K."/>
        </authorList>
    </citation>
    <scope>NUCLEOTIDE SEQUENCE [LARGE SCALE GENOMIC DNA]</scope>
    <source>
        <tissue evidence="1">Muscle</tissue>
    </source>
</reference>
<comment type="caution">
    <text evidence="1">The sequence shown here is derived from an EMBL/GenBank/DDBJ whole genome shotgun (WGS) entry which is preliminary data.</text>
</comment>